<feature type="transmembrane region" description="Helical" evidence="2">
    <location>
        <begin position="131"/>
        <end position="150"/>
    </location>
</feature>
<feature type="region of interest" description="Disordered" evidence="1">
    <location>
        <begin position="234"/>
        <end position="260"/>
    </location>
</feature>
<keyword evidence="2" id="KW-0472">Membrane</keyword>
<dbReference type="InterPro" id="IPR022764">
    <property type="entry name" value="Peptidase_S54_rhomboid_dom"/>
</dbReference>
<sequence>MAQGSIAYQFKTADIITKLIAINVIVFLVVTIVAALFQIDAFSLIAWFVLPESIGSFITQPWSLITYNFIHLGFLHILFNMLWLYFFGRYITNLFSAKRFLTIYLLGGIVGGLLFMISYNVFPAFASANGVLYGASAAVMALMGFSATYTPNAPIRIFTINLKLWHIAVFFVLWDLISLSSLNNAGGILAHLGGALFGYIYARQLLKGKDIGSWFEKLMDSLANLFKPREKKPFKKVHRNRATQSSSKRSMNKETKSDHQKKVDLILDKIGKSGYESLTKEEKDFLFKAGKED</sequence>
<evidence type="ECO:0000256" key="1">
    <source>
        <dbReference type="SAM" id="MobiDB-lite"/>
    </source>
</evidence>
<evidence type="ECO:0000256" key="2">
    <source>
        <dbReference type="SAM" id="Phobius"/>
    </source>
</evidence>
<feature type="transmembrane region" description="Helical" evidence="2">
    <location>
        <begin position="185"/>
        <end position="202"/>
    </location>
</feature>
<organism evidence="5 6">
    <name type="scientific">Halomarinibacterium sedimenti</name>
    <dbReference type="NCBI Taxonomy" id="2857106"/>
    <lineage>
        <taxon>Bacteria</taxon>
        <taxon>Pseudomonadati</taxon>
        <taxon>Bacteroidota</taxon>
        <taxon>Flavobacteriia</taxon>
        <taxon>Flavobacteriales</taxon>
        <taxon>Flavobacteriaceae</taxon>
        <taxon>Halomarinibacterium</taxon>
    </lineage>
</organism>
<keyword evidence="5" id="KW-0378">Hydrolase</keyword>
<keyword evidence="2" id="KW-1133">Transmembrane helix</keyword>
<feature type="domain" description="Peptidase S54 rhomboid" evidence="3">
    <location>
        <begin position="60"/>
        <end position="206"/>
    </location>
</feature>
<dbReference type="InterPro" id="IPR046483">
    <property type="entry name" value="DUF6576"/>
</dbReference>
<keyword evidence="2" id="KW-0812">Transmembrane</keyword>
<comment type="caution">
    <text evidence="5">The sequence shown here is derived from an EMBL/GenBank/DDBJ whole genome shotgun (WGS) entry which is preliminary data.</text>
</comment>
<dbReference type="PANTHER" id="PTHR43066">
    <property type="entry name" value="RHOMBOID-RELATED PROTEIN"/>
    <property type="match status" value="1"/>
</dbReference>
<dbReference type="Proteomes" id="UP001138686">
    <property type="component" value="Unassembled WGS sequence"/>
</dbReference>
<keyword evidence="6" id="KW-1185">Reference proteome</keyword>
<dbReference type="EMBL" id="JAHWDP010000003">
    <property type="protein sequence ID" value="MBW2938317.1"/>
    <property type="molecule type" value="Genomic_DNA"/>
</dbReference>
<dbReference type="RefSeq" id="WP_219052831.1">
    <property type="nucleotide sequence ID" value="NZ_JAHWDP010000003.1"/>
</dbReference>
<evidence type="ECO:0000313" key="5">
    <source>
        <dbReference type="EMBL" id="MBW2938317.1"/>
    </source>
</evidence>
<evidence type="ECO:0000259" key="4">
    <source>
        <dbReference type="Pfam" id="PF20216"/>
    </source>
</evidence>
<feature type="domain" description="DUF6576" evidence="4">
    <location>
        <begin position="254"/>
        <end position="286"/>
    </location>
</feature>
<feature type="transmembrane region" description="Helical" evidence="2">
    <location>
        <begin position="69"/>
        <end position="88"/>
    </location>
</feature>
<protein>
    <submittedName>
        <fullName evidence="5">Rhomboid family intramembrane serine protease</fullName>
    </submittedName>
</protein>
<accession>A0A9X1FPY7</accession>
<gene>
    <name evidence="5" type="ORF">KXJ69_09385</name>
</gene>
<evidence type="ECO:0000259" key="3">
    <source>
        <dbReference type="Pfam" id="PF01694"/>
    </source>
</evidence>
<feature type="transmembrane region" description="Helical" evidence="2">
    <location>
        <begin position="20"/>
        <end position="49"/>
    </location>
</feature>
<feature type="transmembrane region" description="Helical" evidence="2">
    <location>
        <begin position="100"/>
        <end position="119"/>
    </location>
</feature>
<reference evidence="5" key="1">
    <citation type="submission" date="2021-07" db="EMBL/GenBank/DDBJ databases">
        <title>Aureisphaera sp. CAU 1614 isolated from sea sediment.</title>
        <authorList>
            <person name="Kim W."/>
        </authorList>
    </citation>
    <scope>NUCLEOTIDE SEQUENCE</scope>
    <source>
        <strain evidence="5">CAU 1614</strain>
    </source>
</reference>
<dbReference type="GO" id="GO:0006508">
    <property type="term" value="P:proteolysis"/>
    <property type="evidence" value="ECO:0007669"/>
    <property type="project" value="UniProtKB-KW"/>
</dbReference>
<name>A0A9X1FPY7_9FLAO</name>
<dbReference type="Pfam" id="PF20216">
    <property type="entry name" value="DUF6576"/>
    <property type="match status" value="1"/>
</dbReference>
<proteinExistence type="predicted"/>
<feature type="transmembrane region" description="Helical" evidence="2">
    <location>
        <begin position="162"/>
        <end position="179"/>
    </location>
</feature>
<feature type="compositionally biased region" description="Basic and acidic residues" evidence="1">
    <location>
        <begin position="251"/>
        <end position="260"/>
    </location>
</feature>
<dbReference type="PANTHER" id="PTHR43066:SF11">
    <property type="entry name" value="PEPTIDASE S54 RHOMBOID DOMAIN-CONTAINING PROTEIN"/>
    <property type="match status" value="1"/>
</dbReference>
<dbReference type="AlphaFoldDB" id="A0A9X1FPY7"/>
<dbReference type="GO" id="GO:0004252">
    <property type="term" value="F:serine-type endopeptidase activity"/>
    <property type="evidence" value="ECO:0007669"/>
    <property type="project" value="InterPro"/>
</dbReference>
<evidence type="ECO:0000313" key="6">
    <source>
        <dbReference type="Proteomes" id="UP001138686"/>
    </source>
</evidence>
<dbReference type="Pfam" id="PF01694">
    <property type="entry name" value="Rhomboid"/>
    <property type="match status" value="1"/>
</dbReference>
<dbReference type="GO" id="GO:0016020">
    <property type="term" value="C:membrane"/>
    <property type="evidence" value="ECO:0007669"/>
    <property type="project" value="InterPro"/>
</dbReference>
<keyword evidence="5" id="KW-0645">Protease</keyword>